<dbReference type="AlphaFoldDB" id="A0A7W3IVE8"/>
<feature type="region of interest" description="Disordered" evidence="1">
    <location>
        <begin position="332"/>
        <end position="366"/>
    </location>
</feature>
<evidence type="ECO:0000313" key="3">
    <source>
        <dbReference type="EMBL" id="MBA8795890.1"/>
    </source>
</evidence>
<evidence type="ECO:0000256" key="1">
    <source>
        <dbReference type="SAM" id="MobiDB-lite"/>
    </source>
</evidence>
<dbReference type="RefSeq" id="WP_182561495.1">
    <property type="nucleotide sequence ID" value="NZ_JACGWT010000006.1"/>
</dbReference>
<feature type="transmembrane region" description="Helical" evidence="2">
    <location>
        <begin position="122"/>
        <end position="141"/>
    </location>
</feature>
<sequence>MIPPDAATAVALGLAVLDAACFGLAAVFQHRAVRRAVGRPALDLRPTAVQRRHHHGLGLRRSLGLFRRRSWLAGSGLVLLGGALHIVALALAPVSLIQPVGVLGVPIAVLAAAVLARHRPSAMIAVPIAGCVASIAGFVWLASGQDGGVPSTLGGLLVVEAVITALMIVFVLVSRRLHGWARCLSSALAGAVGLGLTSALIKAITDQLSHGPATLLTPVGIATIAGLALSAPIGGWLVQRAYASGPPEVVIACLTVVDPMVAVLIGFTVLGEGAALGTGVRTAMAVCGLLAAVSVVVLARDHPEARKRHLGDGGVPSPVAAVPAGYGVAVPTGSDLPQHADGEPVAVGAAQPHATPIPSGTGKEPQ</sequence>
<feature type="transmembrane region" description="Helical" evidence="2">
    <location>
        <begin position="249"/>
        <end position="270"/>
    </location>
</feature>
<evidence type="ECO:0000256" key="2">
    <source>
        <dbReference type="SAM" id="Phobius"/>
    </source>
</evidence>
<name>A0A7W3IVE8_9ACTN</name>
<gene>
    <name evidence="3" type="ORF">FHX74_003531</name>
</gene>
<dbReference type="PANTHER" id="PTHR40761">
    <property type="entry name" value="CONSERVED INTEGRAL MEMBRANE ALANINE VALINE AND LEUCINE RICH PROTEIN-RELATED"/>
    <property type="match status" value="1"/>
</dbReference>
<feature type="transmembrane region" description="Helical" evidence="2">
    <location>
        <begin position="282"/>
        <end position="299"/>
    </location>
</feature>
<evidence type="ECO:0008006" key="5">
    <source>
        <dbReference type="Google" id="ProtNLM"/>
    </source>
</evidence>
<feature type="transmembrane region" description="Helical" evidence="2">
    <location>
        <begin position="153"/>
        <end position="173"/>
    </location>
</feature>
<keyword evidence="4" id="KW-1185">Reference proteome</keyword>
<feature type="transmembrane region" description="Helical" evidence="2">
    <location>
        <begin position="6"/>
        <end position="28"/>
    </location>
</feature>
<comment type="caution">
    <text evidence="3">The sequence shown here is derived from an EMBL/GenBank/DDBJ whole genome shotgun (WGS) entry which is preliminary data.</text>
</comment>
<dbReference type="EMBL" id="JACGWT010000006">
    <property type="protein sequence ID" value="MBA8795890.1"/>
    <property type="molecule type" value="Genomic_DNA"/>
</dbReference>
<reference evidence="3 4" key="1">
    <citation type="submission" date="2020-07" db="EMBL/GenBank/DDBJ databases">
        <title>Sequencing the genomes of 1000 actinobacteria strains.</title>
        <authorList>
            <person name="Klenk H.-P."/>
        </authorList>
    </citation>
    <scope>NUCLEOTIDE SEQUENCE [LARGE SCALE GENOMIC DNA]</scope>
    <source>
        <strain evidence="3 4">DSM 100723</strain>
    </source>
</reference>
<accession>A0A7W3IVE8</accession>
<dbReference type="Proteomes" id="UP000523079">
    <property type="component" value="Unassembled WGS sequence"/>
</dbReference>
<feature type="transmembrane region" description="Helical" evidence="2">
    <location>
        <begin position="70"/>
        <end position="90"/>
    </location>
</feature>
<keyword evidence="2" id="KW-0472">Membrane</keyword>
<keyword evidence="2" id="KW-1133">Transmembrane helix</keyword>
<evidence type="ECO:0000313" key="4">
    <source>
        <dbReference type="Proteomes" id="UP000523079"/>
    </source>
</evidence>
<keyword evidence="2" id="KW-0812">Transmembrane</keyword>
<proteinExistence type="predicted"/>
<organism evidence="3 4">
    <name type="scientific">Microlunatus kandeliicorticis</name>
    <dbReference type="NCBI Taxonomy" id="1759536"/>
    <lineage>
        <taxon>Bacteria</taxon>
        <taxon>Bacillati</taxon>
        <taxon>Actinomycetota</taxon>
        <taxon>Actinomycetes</taxon>
        <taxon>Propionibacteriales</taxon>
        <taxon>Propionibacteriaceae</taxon>
        <taxon>Microlunatus</taxon>
    </lineage>
</organism>
<feature type="transmembrane region" description="Helical" evidence="2">
    <location>
        <begin position="213"/>
        <end position="237"/>
    </location>
</feature>
<dbReference type="PANTHER" id="PTHR40761:SF1">
    <property type="entry name" value="CONSERVED INTEGRAL MEMBRANE ALANINE VALINE AND LEUCINE RICH PROTEIN-RELATED"/>
    <property type="match status" value="1"/>
</dbReference>
<protein>
    <recommendedName>
        <fullName evidence="5">Magnesium transporter NIPA</fullName>
    </recommendedName>
</protein>
<dbReference type="NCBIfam" id="NF038012">
    <property type="entry name" value="DMT_1"/>
    <property type="match status" value="1"/>
</dbReference>
<feature type="transmembrane region" description="Helical" evidence="2">
    <location>
        <begin position="96"/>
        <end position="115"/>
    </location>
</feature>
<feature type="transmembrane region" description="Helical" evidence="2">
    <location>
        <begin position="180"/>
        <end position="201"/>
    </location>
</feature>